<sequence length="882" mass="99264">MVKLTPQYKERIGTLLVFIQSKYTELQSVCPQELKGVKELMGATKVQLDQWNELERVMRAEFPDVNGEDLYKGYRKMRDNSTYNGVPQWLISEYGPFPFLNHLREKWIRKKKKLNRRGGRVRRTVKKQKKPKIARKPAPIRKTRRTPSAPPDSVICSEEALSPTSRLSMESVEFGVLDDEMLNYEVPEDYQLIAGQTGGQIILVDQAPRSPAPSVLVIENFAAEDKAVTTGFWATDLKKEREFLLQTATLPAEPISAFQEREDFDPNEPGPSSNCPESSKTSKWRKLTDSVELSRTKTLQRMMVKEEPSITEGDENLPVPCIESSLNDVLSTSYPRFLQRRPHTPKEPMLDRDPMHTSHITEIQNQSRIMEEAEIEPLLRSPEVSEAAVFDCIKIEPEVMEEDKIQDSLPDAQPVLTPTNTTNSPEPLRMPEVSKAAVSKCIKMEPKITEPSASVIRDPENDPKKLFATPEPKPSQENGPEDIADVSEASQQSPKALKDHKSPIDGAENTTAQKSQKSPRASEERSHLLEGSVENVFEGPHKVPEAFEPNALTEEELMLKVNRLKQLKSPSIPEEAQDIFESSEASEAHTAKVLEVVMSNVESQVAENFIDVLLQNQSSNEPQEEPTSKLTTTEGPRLEPARTPREISKENEVPEEPSESPVLNLTTAPEHPEESTTSAKRQTVASEDPAVLESRSSSELSKENATSELKTAQVSERRVREDDRTPRVPSLFIKIQRTKRKTESPACLEPMNKRPCLQRQVLKEEIPEILLKTPPATFHNQTPSTSALPQVIPRSPNESNSSTSSSSTSSQPSPSTHSISTYRERKKLTKLLERENKAKSEANRLEEKAFELEEKKRAAEAKAQAEAHAREKELLDRNFAIK</sequence>
<evidence type="ECO:0000256" key="1">
    <source>
        <dbReference type="SAM" id="MobiDB-lite"/>
    </source>
</evidence>
<feature type="compositionally biased region" description="Basic and acidic residues" evidence="1">
    <location>
        <begin position="855"/>
        <end position="876"/>
    </location>
</feature>
<feature type="region of interest" description="Disordered" evidence="1">
    <location>
        <begin position="772"/>
        <end position="841"/>
    </location>
</feature>
<proteinExistence type="predicted"/>
<keyword evidence="3" id="KW-1185">Reference proteome</keyword>
<feature type="compositionally biased region" description="Basic and acidic residues" evidence="1">
    <location>
        <begin position="830"/>
        <end position="841"/>
    </location>
</feature>
<dbReference type="EMBL" id="AZBU02000006">
    <property type="protein sequence ID" value="TKR72126.1"/>
    <property type="molecule type" value="Genomic_DNA"/>
</dbReference>
<feature type="region of interest" description="Disordered" evidence="1">
    <location>
        <begin position="615"/>
        <end position="759"/>
    </location>
</feature>
<feature type="compositionally biased region" description="Basic residues" evidence="1">
    <location>
        <begin position="125"/>
        <end position="145"/>
    </location>
</feature>
<dbReference type="AlphaFoldDB" id="A0A4U5MR38"/>
<feature type="region of interest" description="Disordered" evidence="1">
    <location>
        <begin position="125"/>
        <end position="155"/>
    </location>
</feature>
<feature type="compositionally biased region" description="Basic and acidic residues" evidence="1">
    <location>
        <begin position="636"/>
        <end position="652"/>
    </location>
</feature>
<organism evidence="2 3">
    <name type="scientific">Steinernema carpocapsae</name>
    <name type="common">Entomopathogenic nematode</name>
    <dbReference type="NCBI Taxonomy" id="34508"/>
    <lineage>
        <taxon>Eukaryota</taxon>
        <taxon>Metazoa</taxon>
        <taxon>Ecdysozoa</taxon>
        <taxon>Nematoda</taxon>
        <taxon>Chromadorea</taxon>
        <taxon>Rhabditida</taxon>
        <taxon>Tylenchina</taxon>
        <taxon>Panagrolaimomorpha</taxon>
        <taxon>Strongyloidoidea</taxon>
        <taxon>Steinernematidae</taxon>
        <taxon>Steinernema</taxon>
    </lineage>
</organism>
<feature type="compositionally biased region" description="Polar residues" evidence="1">
    <location>
        <begin position="416"/>
        <end position="425"/>
    </location>
</feature>
<reference evidence="2 3" key="2">
    <citation type="journal article" date="2019" name="G3 (Bethesda)">
        <title>Hybrid Assembly of the Genome of the Entomopathogenic Nematode Steinernema carpocapsae Identifies the X-Chromosome.</title>
        <authorList>
            <person name="Serra L."/>
            <person name="Macchietto M."/>
            <person name="Macias-Munoz A."/>
            <person name="McGill C.J."/>
            <person name="Rodriguez I.M."/>
            <person name="Rodriguez B."/>
            <person name="Murad R."/>
            <person name="Mortazavi A."/>
        </authorList>
    </citation>
    <scope>NUCLEOTIDE SEQUENCE [LARGE SCALE GENOMIC DNA]</scope>
    <source>
        <strain evidence="2 3">ALL</strain>
    </source>
</reference>
<feature type="compositionally biased region" description="Basic and acidic residues" evidence="1">
    <location>
        <begin position="715"/>
        <end position="726"/>
    </location>
</feature>
<feature type="region of interest" description="Disordered" evidence="1">
    <location>
        <begin position="855"/>
        <end position="882"/>
    </location>
</feature>
<comment type="caution">
    <text evidence="2">The sequence shown here is derived from an EMBL/GenBank/DDBJ whole genome shotgun (WGS) entry which is preliminary data.</text>
</comment>
<feature type="compositionally biased region" description="Polar residues" evidence="1">
    <location>
        <begin position="270"/>
        <end position="281"/>
    </location>
</feature>
<feature type="compositionally biased region" description="Polar residues" evidence="1">
    <location>
        <begin position="778"/>
        <end position="788"/>
    </location>
</feature>
<accession>A0A4U5MR38</accession>
<dbReference type="Proteomes" id="UP000298663">
    <property type="component" value="Unassembled WGS sequence"/>
</dbReference>
<feature type="compositionally biased region" description="Polar residues" evidence="1">
    <location>
        <begin position="508"/>
        <end position="519"/>
    </location>
</feature>
<feature type="compositionally biased region" description="Polar residues" evidence="1">
    <location>
        <begin position="703"/>
        <end position="714"/>
    </location>
</feature>
<name>A0A4U5MR38_STECR</name>
<evidence type="ECO:0000313" key="3">
    <source>
        <dbReference type="Proteomes" id="UP000298663"/>
    </source>
</evidence>
<feature type="region of interest" description="Disordered" evidence="1">
    <location>
        <begin position="403"/>
        <end position="541"/>
    </location>
</feature>
<feature type="region of interest" description="Disordered" evidence="1">
    <location>
        <begin position="255"/>
        <end position="287"/>
    </location>
</feature>
<feature type="compositionally biased region" description="Low complexity" evidence="1">
    <location>
        <begin position="793"/>
        <end position="821"/>
    </location>
</feature>
<protein>
    <submittedName>
        <fullName evidence="2">Uncharacterized protein</fullName>
    </submittedName>
</protein>
<evidence type="ECO:0000313" key="2">
    <source>
        <dbReference type="EMBL" id="TKR72126.1"/>
    </source>
</evidence>
<gene>
    <name evidence="2" type="ORF">L596_019634</name>
</gene>
<reference evidence="2 3" key="1">
    <citation type="journal article" date="2015" name="Genome Biol.">
        <title>Comparative genomics of Steinernema reveals deeply conserved gene regulatory networks.</title>
        <authorList>
            <person name="Dillman A.R."/>
            <person name="Macchietto M."/>
            <person name="Porter C.F."/>
            <person name="Rogers A."/>
            <person name="Williams B."/>
            <person name="Antoshechkin I."/>
            <person name="Lee M.M."/>
            <person name="Goodwin Z."/>
            <person name="Lu X."/>
            <person name="Lewis E.E."/>
            <person name="Goodrich-Blair H."/>
            <person name="Stock S.P."/>
            <person name="Adams B.J."/>
            <person name="Sternberg P.W."/>
            <person name="Mortazavi A."/>
        </authorList>
    </citation>
    <scope>NUCLEOTIDE SEQUENCE [LARGE SCALE GENOMIC DNA]</scope>
    <source>
        <strain evidence="2 3">ALL</strain>
    </source>
</reference>
<feature type="compositionally biased region" description="Polar residues" evidence="1">
    <location>
        <begin position="675"/>
        <end position="685"/>
    </location>
</feature>